<dbReference type="Pfam" id="PF00562">
    <property type="entry name" value="RNA_pol_Rpb2_6"/>
    <property type="match status" value="1"/>
</dbReference>
<evidence type="ECO:0000256" key="4">
    <source>
        <dbReference type="ARBA" id="ARBA00022478"/>
    </source>
</evidence>
<dbReference type="InterPro" id="IPR007120">
    <property type="entry name" value="DNA-dir_RNAP_su2_dom"/>
</dbReference>
<evidence type="ECO:0000259" key="21">
    <source>
        <dbReference type="Pfam" id="PF04566"/>
    </source>
</evidence>
<dbReference type="NCBIfam" id="NF006335">
    <property type="entry name" value="PRK08565.1"/>
    <property type="match status" value="1"/>
</dbReference>
<proteinExistence type="inferred from homology"/>
<comment type="caution">
    <text evidence="23">The sequence shown here is derived from an EMBL/GenBank/DDBJ whole genome shotgun (WGS) entry which is preliminary data.</text>
</comment>
<evidence type="ECO:0000256" key="7">
    <source>
        <dbReference type="ARBA" id="ARBA00022695"/>
    </source>
</evidence>
<dbReference type="NCBIfam" id="TIGR03670">
    <property type="entry name" value="rpoB_arch"/>
    <property type="match status" value="1"/>
</dbReference>
<dbReference type="InterPro" id="IPR015712">
    <property type="entry name" value="DNA-dir_RNA_pol_su2"/>
</dbReference>
<dbReference type="Gene3D" id="2.40.270.10">
    <property type="entry name" value="DNA-directed RNA polymerase, subunit 2, domain 6"/>
    <property type="match status" value="1"/>
</dbReference>
<dbReference type="Gene3D" id="3.90.1110.10">
    <property type="entry name" value="RNA polymerase Rpb2, domain 2"/>
    <property type="match status" value="1"/>
</dbReference>
<dbReference type="GO" id="GO:0008270">
    <property type="term" value="F:zinc ion binding"/>
    <property type="evidence" value="ECO:0007669"/>
    <property type="project" value="InterPro"/>
</dbReference>
<dbReference type="OrthoDB" id="6009at2157"/>
<evidence type="ECO:0000256" key="2">
    <source>
        <dbReference type="ARBA" id="ARBA00004496"/>
    </source>
</evidence>
<dbReference type="EMBL" id="NMUF01000005">
    <property type="protein sequence ID" value="RFA99465.1"/>
    <property type="molecule type" value="Genomic_DNA"/>
</dbReference>
<dbReference type="Pfam" id="PF04566">
    <property type="entry name" value="RNA_pol_Rpb2_4"/>
    <property type="match status" value="1"/>
</dbReference>
<evidence type="ECO:0000256" key="10">
    <source>
        <dbReference type="ARBA" id="ARBA00023125"/>
    </source>
</evidence>
<feature type="domain" description="RNA polymerase Rpb2" evidence="18">
    <location>
        <begin position="201"/>
        <end position="365"/>
    </location>
</feature>
<evidence type="ECO:0000256" key="6">
    <source>
        <dbReference type="ARBA" id="ARBA00022679"/>
    </source>
</evidence>
<dbReference type="InterPro" id="IPR007121">
    <property type="entry name" value="RNA_pol_bsu_CS"/>
</dbReference>
<dbReference type="AlphaFoldDB" id="A0A371R5V4"/>
<dbReference type="EC" id="2.7.7.6" evidence="15"/>
<dbReference type="CDD" id="cd00653">
    <property type="entry name" value="RNA_pol_B_RPB2"/>
    <property type="match status" value="1"/>
</dbReference>
<evidence type="ECO:0000256" key="11">
    <source>
        <dbReference type="ARBA" id="ARBA00023163"/>
    </source>
</evidence>
<evidence type="ECO:0000256" key="12">
    <source>
        <dbReference type="ARBA" id="ARBA00025838"/>
    </source>
</evidence>
<keyword evidence="5" id="KW-0963">Cytoplasm</keyword>
<dbReference type="Proteomes" id="UP000256877">
    <property type="component" value="Unassembled WGS sequence"/>
</dbReference>
<feature type="domain" description="RNA polymerase Rpb2" evidence="20">
    <location>
        <begin position="433"/>
        <end position="497"/>
    </location>
</feature>
<evidence type="ECO:0000256" key="3">
    <source>
        <dbReference type="ARBA" id="ARBA00006835"/>
    </source>
</evidence>
<evidence type="ECO:0000256" key="1">
    <source>
        <dbReference type="ARBA" id="ARBA00001947"/>
    </source>
</evidence>
<dbReference type="InterPro" id="IPR007646">
    <property type="entry name" value="RNA_pol_Rpb2_4"/>
</dbReference>
<evidence type="ECO:0000256" key="13">
    <source>
        <dbReference type="ARBA" id="ARBA00048552"/>
    </source>
</evidence>
<evidence type="ECO:0000259" key="17">
    <source>
        <dbReference type="Pfam" id="PF04560"/>
    </source>
</evidence>
<dbReference type="InterPro" id="IPR007647">
    <property type="entry name" value="RNA_pol_Rpb2_5"/>
</dbReference>
<reference evidence="23 24" key="1">
    <citation type="submission" date="2017-07" db="EMBL/GenBank/DDBJ databases">
        <title>Draft genome sequence of aerobic hyperthermophilic archaea, Pyrobaculum aerophilum YKB31 and YKB32.</title>
        <authorList>
            <person name="Mochizuki T."/>
            <person name="Berliner A.J."/>
            <person name="Yoshida-Takashima Y."/>
            <person name="Takaki Y."/>
            <person name="Nunoura T."/>
            <person name="Takai K."/>
        </authorList>
    </citation>
    <scope>NUCLEOTIDE SEQUENCE [LARGE SCALE GENOMIC DNA]</scope>
    <source>
        <strain evidence="23 24">YKB32</strain>
    </source>
</reference>
<dbReference type="InterPro" id="IPR019969">
    <property type="entry name" value="RNAP_Rpo2"/>
</dbReference>
<accession>A0A371R5V4</accession>
<dbReference type="InterPro" id="IPR037034">
    <property type="entry name" value="RNA_pol_Rpb2_2_sf"/>
</dbReference>
<dbReference type="InterPro" id="IPR014724">
    <property type="entry name" value="RNA_pol_RPB2_OB-fold"/>
</dbReference>
<dbReference type="Pfam" id="PF04567">
    <property type="entry name" value="RNA_pol_Rpb2_5"/>
    <property type="match status" value="1"/>
</dbReference>
<dbReference type="Gene3D" id="3.90.1800.10">
    <property type="entry name" value="RNA polymerase alpha subunit dimerisation domain"/>
    <property type="match status" value="1"/>
</dbReference>
<organism evidence="23 24">
    <name type="scientific">Pyrobaculum aerophilum</name>
    <dbReference type="NCBI Taxonomy" id="13773"/>
    <lineage>
        <taxon>Archaea</taxon>
        <taxon>Thermoproteota</taxon>
        <taxon>Thermoprotei</taxon>
        <taxon>Thermoproteales</taxon>
        <taxon>Thermoproteaceae</taxon>
        <taxon>Pyrobaculum</taxon>
    </lineage>
</organism>
<evidence type="ECO:0000259" key="18">
    <source>
        <dbReference type="Pfam" id="PF04561"/>
    </source>
</evidence>
<keyword evidence="10" id="KW-0238">DNA-binding</keyword>
<dbReference type="Pfam" id="PF04560">
    <property type="entry name" value="RNA_pol_Rpb2_7"/>
    <property type="match status" value="1"/>
</dbReference>
<evidence type="ECO:0000259" key="19">
    <source>
        <dbReference type="Pfam" id="PF04563"/>
    </source>
</evidence>
<dbReference type="Pfam" id="PF04563">
    <property type="entry name" value="RNA_pol_Rpb2_1"/>
    <property type="match status" value="1"/>
</dbReference>
<feature type="domain" description="RNA polymerase Rpb2" evidence="22">
    <location>
        <begin position="611"/>
        <end position="638"/>
    </location>
</feature>
<dbReference type="GO" id="GO:0032549">
    <property type="term" value="F:ribonucleoside binding"/>
    <property type="evidence" value="ECO:0007669"/>
    <property type="project" value="InterPro"/>
</dbReference>
<name>A0A371R5V4_9CREN</name>
<evidence type="ECO:0000313" key="24">
    <source>
        <dbReference type="Proteomes" id="UP000256877"/>
    </source>
</evidence>
<dbReference type="GO" id="GO:0000428">
    <property type="term" value="C:DNA-directed RNA polymerase complex"/>
    <property type="evidence" value="ECO:0007669"/>
    <property type="project" value="UniProtKB-KW"/>
</dbReference>
<feature type="domain" description="RNA polymerase Rpb2" evidence="17">
    <location>
        <begin position="1031"/>
        <end position="1121"/>
    </location>
</feature>
<feature type="domain" description="RNA polymerase Rpb2" evidence="21">
    <location>
        <begin position="531"/>
        <end position="590"/>
    </location>
</feature>
<dbReference type="SUPFAM" id="SSF64484">
    <property type="entry name" value="beta and beta-prime subunits of DNA dependent RNA-polymerase"/>
    <property type="match status" value="1"/>
</dbReference>
<evidence type="ECO:0000259" key="16">
    <source>
        <dbReference type="Pfam" id="PF00562"/>
    </source>
</evidence>
<comment type="subunit">
    <text evidence="12">Part of the RNA polymerase complex.</text>
</comment>
<dbReference type="Pfam" id="PF04561">
    <property type="entry name" value="RNA_pol_Rpb2_2"/>
    <property type="match status" value="1"/>
</dbReference>
<dbReference type="NCBIfam" id="NF007175">
    <property type="entry name" value="PRK09606.1"/>
    <property type="match status" value="1"/>
</dbReference>
<dbReference type="GO" id="GO:0003899">
    <property type="term" value="F:DNA-directed RNA polymerase activity"/>
    <property type="evidence" value="ECO:0007669"/>
    <property type="project" value="UniProtKB-EC"/>
</dbReference>
<evidence type="ECO:0000259" key="22">
    <source>
        <dbReference type="Pfam" id="PF04567"/>
    </source>
</evidence>
<protein>
    <recommendedName>
        <fullName evidence="15">DNA-directed RNA polymerase subunit beta</fullName>
        <ecNumber evidence="15">2.7.7.6</ecNumber>
    </recommendedName>
</protein>
<dbReference type="Pfam" id="PF04565">
    <property type="entry name" value="RNA_pol_Rpb2_3"/>
    <property type="match status" value="1"/>
</dbReference>
<comment type="function">
    <text evidence="15">DNA-dependent RNA polymerase catalyzes the transcription of DNA into RNA using the four ribonucleoside triphosphates as substrates.</text>
</comment>
<evidence type="ECO:0000256" key="15">
    <source>
        <dbReference type="RuleBase" id="RU363031"/>
    </source>
</evidence>
<evidence type="ECO:0000313" key="23">
    <source>
        <dbReference type="EMBL" id="RFA99465.1"/>
    </source>
</evidence>
<dbReference type="GO" id="GO:0005737">
    <property type="term" value="C:cytoplasm"/>
    <property type="evidence" value="ECO:0007669"/>
    <property type="project" value="UniProtKB-SubCell"/>
</dbReference>
<comment type="catalytic activity">
    <reaction evidence="13 15">
        <text>RNA(n) + a ribonucleoside 5'-triphosphate = RNA(n+1) + diphosphate</text>
        <dbReference type="Rhea" id="RHEA:21248"/>
        <dbReference type="Rhea" id="RHEA-COMP:14527"/>
        <dbReference type="Rhea" id="RHEA-COMP:17342"/>
        <dbReference type="ChEBI" id="CHEBI:33019"/>
        <dbReference type="ChEBI" id="CHEBI:61557"/>
        <dbReference type="ChEBI" id="CHEBI:140395"/>
        <dbReference type="EC" id="2.7.7.6"/>
    </reaction>
</comment>
<evidence type="ECO:0000256" key="8">
    <source>
        <dbReference type="ARBA" id="ARBA00022723"/>
    </source>
</evidence>
<feature type="domain" description="DNA-directed RNA polymerase subunit 2 hybrid-binding" evidence="16">
    <location>
        <begin position="658"/>
        <end position="1029"/>
    </location>
</feature>
<keyword evidence="9" id="KW-0862">Zinc</keyword>
<comment type="cofactor">
    <cofactor evidence="1">
        <name>Zn(2+)</name>
        <dbReference type="ChEBI" id="CHEBI:29105"/>
    </cofactor>
</comment>
<dbReference type="GO" id="GO:0003677">
    <property type="term" value="F:DNA binding"/>
    <property type="evidence" value="ECO:0007669"/>
    <property type="project" value="UniProtKB-KW"/>
</dbReference>
<dbReference type="PANTHER" id="PTHR20856">
    <property type="entry name" value="DNA-DIRECTED RNA POLYMERASE I SUBUNIT 2"/>
    <property type="match status" value="1"/>
</dbReference>
<dbReference type="InterPro" id="IPR007644">
    <property type="entry name" value="RNA_pol_bsu_protrusion"/>
</dbReference>
<dbReference type="FunFam" id="2.40.270.10:FF:000011">
    <property type="entry name" value="DNA-directed RNA polymerase subunit beta"/>
    <property type="match status" value="1"/>
</dbReference>
<sequence>MVDLLPLPVVSSPSDGEFPTRDDRWALVERFIKDKGLANHQIKSFNDFLDKKLPKIVEDFKVVETEIKGLKLVLEKIEVGWPRIKESDGSESLIYPMEARLRNATYSAPLYLTATLYVDDEPYATETFYIGELPIMVKSKRCNLTRLRPSEYAKRFEDPQDFGGYFIINGSERVIISQEDLVADRPIYDKGDKPSVRFLAKTISTGIGYRSTLTVELNKDGVIYATLSAMPVKIPFPIYMKALGLETDEDVVKAVSDDPEIQKELLPSLIAANQIAITREDALDYIGGKVAVGQPRPVRIERALQLLDRYFLPHLGTTVPDEKKQQEIRLKKALMLGQIVKGLVELHLGRRKPDDKDHVGNKRVRLVGDLMTQLFRTVLKQFLQELKSQLEKYYARERIPHIQTIVRPDIITERVRQALATGNWVGGKTGVSQILDRTNYLSTLSYLRRVVSSLSRTQPHFEARDLHPTQWGRLCAVETPEGQNVGLVKNLALLAEITTGVDEGEVEHMLYNMGVIPILKAREEGVSGAEVYLNGRLIGVHPNPEELAKTVRGLRRQGKISDEVNIAVINGTVYVNCDGGRIRRPLLVVENGKLKLTREIVEKVKRGDLTWDDLVKMGVVEYLDADEEENAHIATDPRGDLTNYTHVEIIPSSILGAIASIIPYIEHNQSPRNQYEAAMAKQSLGLPQSNFLYKLDSRGHMLYYPERPIVTTRGLELIGYSKRPAGQNAVVALLTYTGYNIEDAVILNKASVERGMFRSVFYRTYETEEQKYPGGEEDRIEIPDSSVKGYRGPEAYSHLDEDGIAPPEVYVSSNEVLIGKTSPPRFYTTLEAERILKERRDASVAVRRGEKGIVDKVIITESPEGNKLVKVRLRELRVPELGDKFASRHGQKGVVGMLLRQEDMPFTEDGIVPDIIVNPHALPSRMTVAQLLESIAGKIGASTGQLIDATPFEGVKEEDLRKLLLKLGYKWDGKEVMYSGITGERLVADIFIGIVYYQKLHHMVADKIHARARGPVQILTRQPTEGRSREGGLRLGEMERDVLIAHGASALLYERLVESSDKYVMYVCELCGLPAYLDAKSNKPKCPIHGDTGQFAKVVVPYAFKLLLQELIALGIYPKLELSEVLE</sequence>
<evidence type="ECO:0000259" key="20">
    <source>
        <dbReference type="Pfam" id="PF04565"/>
    </source>
</evidence>
<keyword evidence="6 15" id="KW-0808">Transferase</keyword>
<keyword evidence="8" id="KW-0479">Metal-binding</keyword>
<dbReference type="RefSeq" id="WP_116430408.1">
    <property type="nucleotide sequence ID" value="NZ_NMUF01000005.1"/>
</dbReference>
<keyword evidence="4 15" id="KW-0240">DNA-directed RNA polymerase</keyword>
<dbReference type="Gene3D" id="3.90.1100.10">
    <property type="match status" value="2"/>
</dbReference>
<dbReference type="InterPro" id="IPR007645">
    <property type="entry name" value="RNA_pol_Rpb2_3"/>
</dbReference>
<comment type="similarity">
    <text evidence="3 14">Belongs to the RNA polymerase beta chain family.</text>
</comment>
<feature type="domain" description="RNA polymerase beta subunit protrusion" evidence="19">
    <location>
        <begin position="36"/>
        <end position="412"/>
    </location>
</feature>
<evidence type="ECO:0000256" key="14">
    <source>
        <dbReference type="RuleBase" id="RU000434"/>
    </source>
</evidence>
<comment type="subcellular location">
    <subcellularLocation>
        <location evidence="2">Cytoplasm</location>
    </subcellularLocation>
</comment>
<dbReference type="PROSITE" id="PS01166">
    <property type="entry name" value="RNA_POL_BETA"/>
    <property type="match status" value="1"/>
</dbReference>
<keyword evidence="11 15" id="KW-0804">Transcription</keyword>
<dbReference type="InterPro" id="IPR037033">
    <property type="entry name" value="DNA-dir_RNAP_su2_hyb_sf"/>
</dbReference>
<keyword evidence="7 15" id="KW-0548">Nucleotidyltransferase</keyword>
<dbReference type="Gene3D" id="2.40.50.150">
    <property type="match status" value="1"/>
</dbReference>
<dbReference type="InterPro" id="IPR007641">
    <property type="entry name" value="RNA_pol_Rpb2_7"/>
</dbReference>
<dbReference type="GO" id="GO:0006351">
    <property type="term" value="P:DNA-templated transcription"/>
    <property type="evidence" value="ECO:0007669"/>
    <property type="project" value="InterPro"/>
</dbReference>
<evidence type="ECO:0000256" key="9">
    <source>
        <dbReference type="ARBA" id="ARBA00022833"/>
    </source>
</evidence>
<dbReference type="InterPro" id="IPR007642">
    <property type="entry name" value="RNA_pol_Rpb2_2"/>
</dbReference>
<gene>
    <name evidence="23" type="primary">rpoB</name>
    <name evidence="23" type="ORF">CGL52_02655</name>
</gene>
<evidence type="ECO:0000256" key="5">
    <source>
        <dbReference type="ARBA" id="ARBA00022490"/>
    </source>
</evidence>